<dbReference type="PANTHER" id="PTHR45796">
    <property type="entry name" value="FORKHEAD BOX P, ISOFORM C"/>
    <property type="match status" value="1"/>
</dbReference>
<accession>Q4T259</accession>
<sequence length="220" mass="24522">MSSLVSVREDGDKDEDADLWETRDVCRHVDKPATRSSATTEEEENLPFVSSCKEEPDVSRVLQSPSPQVGSSSWQTHQHLHPPRRDGPTPLPPPTEDRPDGLPEGSSTLFVSGLCRWPGCGAVSEDFPSFLKHLQSEHGRCDRSLAQWRVQQDIVQCLETQKAASDWSHSLPLFLPQTAVTNGDGGQQWVIRRVNQPGYRADGPAHFLPGNRHTDTPWSR</sequence>
<name>Q4T259_TETNG</name>
<gene>
    <name evidence="7" type="ORF">GSTENG00008485001</name>
</gene>
<evidence type="ECO:0000259" key="6">
    <source>
        <dbReference type="Pfam" id="PF16159"/>
    </source>
</evidence>
<dbReference type="GO" id="GO:0001227">
    <property type="term" value="F:DNA-binding transcription repressor activity, RNA polymerase II-specific"/>
    <property type="evidence" value="ECO:0007669"/>
    <property type="project" value="TreeGrafter"/>
</dbReference>
<evidence type="ECO:0000256" key="3">
    <source>
        <dbReference type="ARBA" id="ARBA00023163"/>
    </source>
</evidence>
<dbReference type="PANTHER" id="PTHR45796:SF2">
    <property type="entry name" value="FORKHEAD BOX P3"/>
    <property type="match status" value="1"/>
</dbReference>
<feature type="region of interest" description="Disordered" evidence="5">
    <location>
        <begin position="201"/>
        <end position="220"/>
    </location>
</feature>
<dbReference type="InterPro" id="IPR032354">
    <property type="entry name" value="FOXP-CC"/>
</dbReference>
<comment type="subcellular location">
    <subcellularLocation>
        <location evidence="1">Nucleus</location>
    </subcellularLocation>
</comment>
<dbReference type="GO" id="GO:0005634">
    <property type="term" value="C:nucleus"/>
    <property type="evidence" value="ECO:0007669"/>
    <property type="project" value="UniProtKB-SubCell"/>
</dbReference>
<keyword evidence="3" id="KW-0804">Transcription</keyword>
<dbReference type="GO" id="GO:0000978">
    <property type="term" value="F:RNA polymerase II cis-regulatory region sequence-specific DNA binding"/>
    <property type="evidence" value="ECO:0007669"/>
    <property type="project" value="TreeGrafter"/>
</dbReference>
<evidence type="ECO:0000256" key="4">
    <source>
        <dbReference type="ARBA" id="ARBA00023242"/>
    </source>
</evidence>
<reference evidence="7" key="2">
    <citation type="submission" date="2004-02" db="EMBL/GenBank/DDBJ databases">
        <authorList>
            <consortium name="Genoscope"/>
            <consortium name="Whitehead Institute Centre for Genome Research"/>
        </authorList>
    </citation>
    <scope>NUCLEOTIDE SEQUENCE</scope>
</reference>
<evidence type="ECO:0000256" key="2">
    <source>
        <dbReference type="ARBA" id="ARBA00023015"/>
    </source>
</evidence>
<keyword evidence="4" id="KW-0539">Nucleus</keyword>
<dbReference type="KEGG" id="tng:GSTEN00008485G001"/>
<dbReference type="EMBL" id="CAAE01010335">
    <property type="protein sequence ID" value="CAF93023.1"/>
    <property type="molecule type" value="Genomic_DNA"/>
</dbReference>
<feature type="compositionally biased region" description="Polar residues" evidence="5">
    <location>
        <begin position="61"/>
        <end position="77"/>
    </location>
</feature>
<feature type="region of interest" description="Disordered" evidence="5">
    <location>
        <begin position="1"/>
        <end position="105"/>
    </location>
</feature>
<feature type="domain" description="FOXP coiled-coil" evidence="6">
    <location>
        <begin position="109"/>
        <end position="161"/>
    </location>
</feature>
<reference evidence="7" key="1">
    <citation type="journal article" date="2004" name="Nature">
        <title>Genome duplication in the teleost fish Tetraodon nigroviridis reveals the early vertebrate proto-karyotype.</title>
        <authorList>
            <person name="Jaillon O."/>
            <person name="Aury J.-M."/>
            <person name="Brunet F."/>
            <person name="Petit J.-L."/>
            <person name="Stange-Thomann N."/>
            <person name="Mauceli E."/>
            <person name="Bouneau L."/>
            <person name="Fischer C."/>
            <person name="Ozouf-Costaz C."/>
            <person name="Bernot A."/>
            <person name="Nicaud S."/>
            <person name="Jaffe D."/>
            <person name="Fisher S."/>
            <person name="Lutfalla G."/>
            <person name="Dossat C."/>
            <person name="Segurens B."/>
            <person name="Dasilva C."/>
            <person name="Salanoubat M."/>
            <person name="Levy M."/>
            <person name="Boudet N."/>
            <person name="Castellano S."/>
            <person name="Anthouard V."/>
            <person name="Jubin C."/>
            <person name="Castelli V."/>
            <person name="Katinka M."/>
            <person name="Vacherie B."/>
            <person name="Biemont C."/>
            <person name="Skalli Z."/>
            <person name="Cattolico L."/>
            <person name="Poulain J."/>
            <person name="De Berardinis V."/>
            <person name="Cruaud C."/>
            <person name="Duprat S."/>
            <person name="Brottier P."/>
            <person name="Coutanceau J.-P."/>
            <person name="Gouzy J."/>
            <person name="Parra G."/>
            <person name="Lardier G."/>
            <person name="Chapple C."/>
            <person name="McKernan K.J."/>
            <person name="McEwan P."/>
            <person name="Bosak S."/>
            <person name="Kellis M."/>
            <person name="Volff J.-N."/>
            <person name="Guigo R."/>
            <person name="Zody M.C."/>
            <person name="Mesirov J."/>
            <person name="Lindblad-Toh K."/>
            <person name="Birren B."/>
            <person name="Nusbaum C."/>
            <person name="Kahn D."/>
            <person name="Robinson-Rechavi M."/>
            <person name="Laudet V."/>
            <person name="Schachter V."/>
            <person name="Quetier F."/>
            <person name="Saurin W."/>
            <person name="Scarpelli C."/>
            <person name="Wincker P."/>
            <person name="Lander E.S."/>
            <person name="Weissenbach J."/>
            <person name="Roest Crollius H."/>
        </authorList>
    </citation>
    <scope>NUCLEOTIDE SEQUENCE [LARGE SCALE GENOMIC DNA]</scope>
</reference>
<dbReference type="AlphaFoldDB" id="Q4T259"/>
<keyword evidence="2" id="KW-0805">Transcription regulation</keyword>
<dbReference type="Pfam" id="PF16159">
    <property type="entry name" value="FOXP-CC"/>
    <property type="match status" value="1"/>
</dbReference>
<protein>
    <submittedName>
        <fullName evidence="7">(spotted green pufferfish) hypothetical protein</fullName>
    </submittedName>
</protein>
<feature type="compositionally biased region" description="Basic and acidic residues" evidence="5">
    <location>
        <begin position="20"/>
        <end position="33"/>
    </location>
</feature>
<evidence type="ECO:0000313" key="7">
    <source>
        <dbReference type="EMBL" id="CAF93023.1"/>
    </source>
</evidence>
<dbReference type="OrthoDB" id="5830876at2759"/>
<evidence type="ECO:0000256" key="1">
    <source>
        <dbReference type="ARBA" id="ARBA00004123"/>
    </source>
</evidence>
<comment type="caution">
    <text evidence="7">The sequence shown here is derived from an EMBL/GenBank/DDBJ whole genome shotgun (WGS) entry which is preliminary data.</text>
</comment>
<organism evidence="7">
    <name type="scientific">Tetraodon nigroviridis</name>
    <name type="common">Spotted green pufferfish</name>
    <name type="synonym">Chelonodon nigroviridis</name>
    <dbReference type="NCBI Taxonomy" id="99883"/>
    <lineage>
        <taxon>Eukaryota</taxon>
        <taxon>Metazoa</taxon>
        <taxon>Chordata</taxon>
        <taxon>Craniata</taxon>
        <taxon>Vertebrata</taxon>
        <taxon>Euteleostomi</taxon>
        <taxon>Actinopterygii</taxon>
        <taxon>Neopterygii</taxon>
        <taxon>Teleostei</taxon>
        <taxon>Neoteleostei</taxon>
        <taxon>Acanthomorphata</taxon>
        <taxon>Eupercaria</taxon>
        <taxon>Tetraodontiformes</taxon>
        <taxon>Tetradontoidea</taxon>
        <taxon>Tetraodontidae</taxon>
        <taxon>Tetraodon</taxon>
    </lineage>
</organism>
<proteinExistence type="predicted"/>
<dbReference type="Gene3D" id="1.20.5.340">
    <property type="match status" value="1"/>
</dbReference>
<dbReference type="InterPro" id="IPR050998">
    <property type="entry name" value="FOXP"/>
</dbReference>
<evidence type="ECO:0000256" key="5">
    <source>
        <dbReference type="SAM" id="MobiDB-lite"/>
    </source>
</evidence>